<evidence type="ECO:0000256" key="6">
    <source>
        <dbReference type="ARBA" id="ARBA00022989"/>
    </source>
</evidence>
<dbReference type="InterPro" id="IPR004626">
    <property type="entry name" value="RarD"/>
</dbReference>
<dbReference type="GO" id="GO:0005886">
    <property type="term" value="C:plasma membrane"/>
    <property type="evidence" value="ECO:0007669"/>
    <property type="project" value="UniProtKB-SubCell"/>
</dbReference>
<dbReference type="Proteomes" id="UP000462865">
    <property type="component" value="Unassembled WGS sequence"/>
</dbReference>
<feature type="transmembrane region" description="Helical" evidence="9">
    <location>
        <begin position="91"/>
        <end position="111"/>
    </location>
</feature>
<proteinExistence type="inferred from homology"/>
<dbReference type="Pfam" id="PF00892">
    <property type="entry name" value="EamA"/>
    <property type="match status" value="2"/>
</dbReference>
<organism evidence="12 13">
    <name type="scientific">Gordonibacter urolithinfaciens</name>
    <dbReference type="NCBI Taxonomy" id="1335613"/>
    <lineage>
        <taxon>Bacteria</taxon>
        <taxon>Bacillati</taxon>
        <taxon>Actinomycetota</taxon>
        <taxon>Coriobacteriia</taxon>
        <taxon>Eggerthellales</taxon>
        <taxon>Eggerthellaceae</taxon>
        <taxon>Gordonibacter</taxon>
    </lineage>
</organism>
<evidence type="ECO:0000256" key="5">
    <source>
        <dbReference type="ARBA" id="ARBA00022692"/>
    </source>
</evidence>
<dbReference type="EMBL" id="QIBW01000003">
    <property type="protein sequence ID" value="ROT91122.1"/>
    <property type="molecule type" value="Genomic_DNA"/>
</dbReference>
<dbReference type="NCBIfam" id="TIGR00688">
    <property type="entry name" value="rarD"/>
    <property type="match status" value="1"/>
</dbReference>
<evidence type="ECO:0000256" key="7">
    <source>
        <dbReference type="ARBA" id="ARBA00023136"/>
    </source>
</evidence>
<dbReference type="Proteomes" id="UP000285258">
    <property type="component" value="Unassembled WGS sequence"/>
</dbReference>
<evidence type="ECO:0000313" key="12">
    <source>
        <dbReference type="EMBL" id="ROT91122.1"/>
    </source>
</evidence>
<feature type="transmembrane region" description="Helical" evidence="9">
    <location>
        <begin position="270"/>
        <end position="290"/>
    </location>
</feature>
<dbReference type="AlphaFoldDB" id="A0A423UM95"/>
<evidence type="ECO:0000259" key="10">
    <source>
        <dbReference type="Pfam" id="PF00892"/>
    </source>
</evidence>
<dbReference type="PANTHER" id="PTHR22911:SF137">
    <property type="entry name" value="SOLUTE CARRIER FAMILY 35 MEMBER G2-RELATED"/>
    <property type="match status" value="1"/>
</dbReference>
<keyword evidence="7 9" id="KW-0472">Membrane</keyword>
<evidence type="ECO:0000256" key="3">
    <source>
        <dbReference type="ARBA" id="ARBA00022448"/>
    </source>
</evidence>
<feature type="transmembrane region" description="Helical" evidence="9">
    <location>
        <begin position="59"/>
        <end position="79"/>
    </location>
</feature>
<feature type="transmembrane region" description="Helical" evidence="9">
    <location>
        <begin position="198"/>
        <end position="223"/>
    </location>
</feature>
<evidence type="ECO:0000256" key="4">
    <source>
        <dbReference type="ARBA" id="ARBA00022475"/>
    </source>
</evidence>
<gene>
    <name evidence="12" type="primary">rarD</name>
    <name evidence="12" type="ORF">DMP12_03725</name>
    <name evidence="11" type="ORF">GKG38_09995</name>
</gene>
<dbReference type="PANTHER" id="PTHR22911">
    <property type="entry name" value="ACYL-MALONYL CONDENSING ENZYME-RELATED"/>
    <property type="match status" value="1"/>
</dbReference>
<feature type="region of interest" description="Disordered" evidence="8">
    <location>
        <begin position="330"/>
        <end position="355"/>
    </location>
</feature>
<reference evidence="12" key="2">
    <citation type="journal article" date="2019" name="Int. J. Syst. Evol. Microbiol.">
        <title>Gordonibacter faecihominis is a later heterotypic synonym of Gordonibacter urolithinfaciens.</title>
        <authorList>
            <person name="Danylec N."/>
            <person name="Stoll D.A."/>
            <person name="Huch M."/>
        </authorList>
    </citation>
    <scope>NUCLEOTIDE SEQUENCE</scope>
    <source>
        <strain evidence="12">DSM 27213</strain>
    </source>
</reference>
<evidence type="ECO:0000256" key="9">
    <source>
        <dbReference type="SAM" id="Phobius"/>
    </source>
</evidence>
<accession>A0A423UM95</accession>
<comment type="caution">
    <text evidence="12">The sequence shown here is derived from an EMBL/GenBank/DDBJ whole genome shotgun (WGS) entry which is preliminary data.</text>
</comment>
<dbReference type="RefSeq" id="WP_096227619.1">
    <property type="nucleotide sequence ID" value="NZ_CP168029.1"/>
</dbReference>
<comment type="similarity">
    <text evidence="2">Belongs to the EamA transporter family.</text>
</comment>
<feature type="region of interest" description="Disordered" evidence="8">
    <location>
        <begin position="1"/>
        <end position="21"/>
    </location>
</feature>
<keyword evidence="5 9" id="KW-0812">Transmembrane</keyword>
<keyword evidence="6 9" id="KW-1133">Transmembrane helix</keyword>
<reference evidence="12" key="3">
    <citation type="journal article" date="2019" name="Microbiol. Resour. Announc.">
        <title>Draft Genome Sequences of Type Strains of Gordonibacter faecihominis, Paraeggerthella hongkongensis, Parvibacter caecicola,Slackia equolifaciens, Slackia faecicanis, and Slackia isoflavoniconvertens.</title>
        <authorList>
            <person name="Danylec N."/>
            <person name="Stoll D.A."/>
            <person name="Dotsch A."/>
            <person name="Huch M."/>
        </authorList>
    </citation>
    <scope>NUCLEOTIDE SEQUENCE</scope>
    <source>
        <strain evidence="12">DSM 27213</strain>
    </source>
</reference>
<feature type="domain" description="EamA" evidence="10">
    <location>
        <begin position="172"/>
        <end position="312"/>
    </location>
</feature>
<name>A0A423UM95_9ACTN</name>
<feature type="domain" description="EamA" evidence="10">
    <location>
        <begin position="29"/>
        <end position="160"/>
    </location>
</feature>
<evidence type="ECO:0000256" key="8">
    <source>
        <dbReference type="SAM" id="MobiDB-lite"/>
    </source>
</evidence>
<evidence type="ECO:0000256" key="2">
    <source>
        <dbReference type="ARBA" id="ARBA00007362"/>
    </source>
</evidence>
<dbReference type="InterPro" id="IPR037185">
    <property type="entry name" value="EmrE-like"/>
</dbReference>
<evidence type="ECO:0000256" key="1">
    <source>
        <dbReference type="ARBA" id="ARBA00004651"/>
    </source>
</evidence>
<feature type="transmembrane region" description="Helical" evidence="9">
    <location>
        <begin position="147"/>
        <end position="164"/>
    </location>
</feature>
<protein>
    <submittedName>
        <fullName evidence="12">EamA family transporter RarD</fullName>
    </submittedName>
</protein>
<keyword evidence="3" id="KW-0813">Transport</keyword>
<evidence type="ECO:0000313" key="14">
    <source>
        <dbReference type="Proteomes" id="UP000462865"/>
    </source>
</evidence>
<feature type="transmembrane region" description="Helical" evidence="9">
    <location>
        <begin position="243"/>
        <end position="263"/>
    </location>
</feature>
<evidence type="ECO:0000313" key="13">
    <source>
        <dbReference type="Proteomes" id="UP000285258"/>
    </source>
</evidence>
<sequence>MSEQVATAGLDEGVGEGANGDGRRTDRTGFLQGLGCYLLWGVMPVYWKLLSAVPAFEVLAWRMVWSCAAVVALCVLVKRTRFLYLFRDPRAVRTFLASGLIVSCNWGVYIWAANSGHLLQTSIGYYLCPLFTIVLGMVFFKERLTPMQTVATVLAALGVGYFIVANGGDIWIAFALALTFSVYGAVKKKGGYPALPGMAFESLLTGLIGAVALIVGAAAPWIWQLVPATPDPMAVTGPVADMALLAGCGVLTAIPLLLFSAAANRISLTVIGFIQYVSPTIALVLAVAFFGEQFTMAHGICFALIWAGIAAIGVEAAWAGRRKRAAEAAPPVPAAVSSPNPSSAAMFTDAPPAER</sequence>
<comment type="subcellular location">
    <subcellularLocation>
        <location evidence="1">Cell membrane</location>
        <topology evidence="1">Multi-pass membrane protein</topology>
    </subcellularLocation>
</comment>
<dbReference type="EMBL" id="WKZA01000046">
    <property type="protein sequence ID" value="MSA95377.1"/>
    <property type="molecule type" value="Genomic_DNA"/>
</dbReference>
<feature type="transmembrane region" description="Helical" evidence="9">
    <location>
        <begin position="296"/>
        <end position="318"/>
    </location>
</feature>
<evidence type="ECO:0000313" key="11">
    <source>
        <dbReference type="EMBL" id="MSA95377.1"/>
    </source>
</evidence>
<feature type="transmembrane region" description="Helical" evidence="9">
    <location>
        <begin position="123"/>
        <end position="140"/>
    </location>
</feature>
<reference evidence="13" key="1">
    <citation type="submission" date="2018-05" db="EMBL/GenBank/DDBJ databases">
        <title>Genome Sequencing of selected type strains of the family Eggerthellaceae.</title>
        <authorList>
            <person name="Danylec N."/>
            <person name="Stoll D.A."/>
            <person name="Doetsch A."/>
            <person name="Huch M."/>
        </authorList>
    </citation>
    <scope>NUCLEOTIDE SEQUENCE [LARGE SCALE GENOMIC DNA]</scope>
    <source>
        <strain evidence="13">DSM 27213</strain>
    </source>
</reference>
<feature type="transmembrane region" description="Helical" evidence="9">
    <location>
        <begin position="29"/>
        <end position="47"/>
    </location>
</feature>
<dbReference type="SUPFAM" id="SSF103481">
    <property type="entry name" value="Multidrug resistance efflux transporter EmrE"/>
    <property type="match status" value="2"/>
</dbReference>
<feature type="compositionally biased region" description="Low complexity" evidence="8">
    <location>
        <begin position="334"/>
        <end position="345"/>
    </location>
</feature>
<dbReference type="InterPro" id="IPR000620">
    <property type="entry name" value="EamA_dom"/>
</dbReference>
<keyword evidence="4" id="KW-1003">Cell membrane</keyword>
<feature type="transmembrane region" description="Helical" evidence="9">
    <location>
        <begin position="170"/>
        <end position="186"/>
    </location>
</feature>
<reference evidence="11 14" key="4">
    <citation type="journal article" date="2019" name="Nat. Med.">
        <title>A library of human gut bacterial isolates paired with longitudinal multiomics data enables mechanistic microbiome research.</title>
        <authorList>
            <person name="Poyet M."/>
            <person name="Groussin M."/>
            <person name="Gibbons S.M."/>
            <person name="Avila-Pacheco J."/>
            <person name="Jiang X."/>
            <person name="Kearney S.M."/>
            <person name="Perrotta A.R."/>
            <person name="Berdy B."/>
            <person name="Zhao S."/>
            <person name="Lieberman T.D."/>
            <person name="Swanson P.K."/>
            <person name="Smith M."/>
            <person name="Roesemann S."/>
            <person name="Alexander J.E."/>
            <person name="Rich S.A."/>
            <person name="Livny J."/>
            <person name="Vlamakis H."/>
            <person name="Clish C."/>
            <person name="Bullock K."/>
            <person name="Deik A."/>
            <person name="Scott J."/>
            <person name="Pierce K.A."/>
            <person name="Xavier R.J."/>
            <person name="Alm E.J."/>
        </authorList>
    </citation>
    <scope>NUCLEOTIDE SEQUENCE [LARGE SCALE GENOMIC DNA]</scope>
    <source>
        <strain evidence="11 14">BIOML-A1</strain>
    </source>
</reference>